<protein>
    <submittedName>
        <fullName evidence="1">Uncharacterized protein</fullName>
    </submittedName>
</protein>
<organism evidence="1 2">
    <name type="scientific">Pogonophryne albipinna</name>
    <dbReference type="NCBI Taxonomy" id="1090488"/>
    <lineage>
        <taxon>Eukaryota</taxon>
        <taxon>Metazoa</taxon>
        <taxon>Chordata</taxon>
        <taxon>Craniata</taxon>
        <taxon>Vertebrata</taxon>
        <taxon>Euteleostomi</taxon>
        <taxon>Actinopterygii</taxon>
        <taxon>Neopterygii</taxon>
        <taxon>Teleostei</taxon>
        <taxon>Neoteleostei</taxon>
        <taxon>Acanthomorphata</taxon>
        <taxon>Eupercaria</taxon>
        <taxon>Perciformes</taxon>
        <taxon>Notothenioidei</taxon>
        <taxon>Pogonophryne</taxon>
    </lineage>
</organism>
<comment type="caution">
    <text evidence="1">The sequence shown here is derived from an EMBL/GenBank/DDBJ whole genome shotgun (WGS) entry which is preliminary data.</text>
</comment>
<evidence type="ECO:0000313" key="2">
    <source>
        <dbReference type="Proteomes" id="UP001219934"/>
    </source>
</evidence>
<dbReference type="EMBL" id="JAPTMU010000013">
    <property type="protein sequence ID" value="KAJ4933361.1"/>
    <property type="molecule type" value="Genomic_DNA"/>
</dbReference>
<keyword evidence="2" id="KW-1185">Reference proteome</keyword>
<sequence length="55" mass="6216">SFVSYNPSLAESLLILADWFHIATPSVHHKNSKAWFNPRDIFGSLSVGWFAIDQP</sequence>
<name>A0AAD6AYF1_9TELE</name>
<proteinExistence type="predicted"/>
<dbReference type="AlphaFoldDB" id="A0AAD6AYF1"/>
<gene>
    <name evidence="1" type="ORF">JOQ06_030193</name>
</gene>
<evidence type="ECO:0000313" key="1">
    <source>
        <dbReference type="EMBL" id="KAJ4933361.1"/>
    </source>
</evidence>
<feature type="non-terminal residue" evidence="1">
    <location>
        <position position="1"/>
    </location>
</feature>
<accession>A0AAD6AYF1</accession>
<feature type="non-terminal residue" evidence="1">
    <location>
        <position position="55"/>
    </location>
</feature>
<reference evidence="1" key="1">
    <citation type="submission" date="2022-11" db="EMBL/GenBank/DDBJ databases">
        <title>Chromosome-level genome of Pogonophryne albipinna.</title>
        <authorList>
            <person name="Jo E."/>
        </authorList>
    </citation>
    <scope>NUCLEOTIDE SEQUENCE</scope>
    <source>
        <strain evidence="1">SGF0006</strain>
        <tissue evidence="1">Muscle</tissue>
    </source>
</reference>
<dbReference type="Proteomes" id="UP001219934">
    <property type="component" value="Unassembled WGS sequence"/>
</dbReference>